<dbReference type="Proteomes" id="UP000281553">
    <property type="component" value="Unassembled WGS sequence"/>
</dbReference>
<dbReference type="AlphaFoldDB" id="A0A3P7NVA7"/>
<name>A0A3P7NVA7_DIBLA</name>
<dbReference type="EMBL" id="UYRU01047096">
    <property type="protein sequence ID" value="VDN09456.1"/>
    <property type="molecule type" value="Genomic_DNA"/>
</dbReference>
<organism evidence="2 3">
    <name type="scientific">Dibothriocephalus latus</name>
    <name type="common">Fish tapeworm</name>
    <name type="synonym">Diphyllobothrium latum</name>
    <dbReference type="NCBI Taxonomy" id="60516"/>
    <lineage>
        <taxon>Eukaryota</taxon>
        <taxon>Metazoa</taxon>
        <taxon>Spiralia</taxon>
        <taxon>Lophotrochozoa</taxon>
        <taxon>Platyhelminthes</taxon>
        <taxon>Cestoda</taxon>
        <taxon>Eucestoda</taxon>
        <taxon>Diphyllobothriidea</taxon>
        <taxon>Diphyllobothriidae</taxon>
        <taxon>Dibothriocephalus</taxon>
    </lineage>
</organism>
<dbReference type="OrthoDB" id="6351660at2759"/>
<keyword evidence="3" id="KW-1185">Reference proteome</keyword>
<sequence>MKLHNQLLQDRVIELEKRLVSSGLSTPSQIQLDRMTHKEQLNYASENMQLRFDLETARLEVSRLKSRVDELEHDPRRSRGKDQQEVKPKLTVSFSVDSDTSSTSSIRKDLAKSSGTEVMDETSSNETIICQSKP</sequence>
<feature type="region of interest" description="Disordered" evidence="1">
    <location>
        <begin position="63"/>
        <end position="134"/>
    </location>
</feature>
<gene>
    <name evidence="2" type="ORF">DILT_LOCUS5287</name>
</gene>
<reference evidence="2 3" key="1">
    <citation type="submission" date="2018-11" db="EMBL/GenBank/DDBJ databases">
        <authorList>
            <consortium name="Pathogen Informatics"/>
        </authorList>
    </citation>
    <scope>NUCLEOTIDE SEQUENCE [LARGE SCALE GENOMIC DNA]</scope>
</reference>
<proteinExistence type="predicted"/>
<evidence type="ECO:0000313" key="3">
    <source>
        <dbReference type="Proteomes" id="UP000281553"/>
    </source>
</evidence>
<evidence type="ECO:0000256" key="1">
    <source>
        <dbReference type="SAM" id="MobiDB-lite"/>
    </source>
</evidence>
<feature type="compositionally biased region" description="Polar residues" evidence="1">
    <location>
        <begin position="113"/>
        <end position="134"/>
    </location>
</feature>
<feature type="compositionally biased region" description="Basic and acidic residues" evidence="1">
    <location>
        <begin position="63"/>
        <end position="88"/>
    </location>
</feature>
<evidence type="ECO:0000313" key="2">
    <source>
        <dbReference type="EMBL" id="VDN09456.1"/>
    </source>
</evidence>
<protein>
    <submittedName>
        <fullName evidence="2">Uncharacterized protein</fullName>
    </submittedName>
</protein>
<accession>A0A3P7NVA7</accession>
<feature type="compositionally biased region" description="Low complexity" evidence="1">
    <location>
        <begin position="91"/>
        <end position="105"/>
    </location>
</feature>